<protein>
    <submittedName>
        <fullName evidence="1">Uncharacterized protein</fullName>
    </submittedName>
</protein>
<reference evidence="1" key="1">
    <citation type="submission" date="2018-06" db="EMBL/GenBank/DDBJ databases">
        <authorList>
            <person name="Zhirakovskaya E."/>
        </authorList>
    </citation>
    <scope>NUCLEOTIDE SEQUENCE</scope>
</reference>
<evidence type="ECO:0000313" key="1">
    <source>
        <dbReference type="EMBL" id="VAW84913.1"/>
    </source>
</evidence>
<gene>
    <name evidence="1" type="ORF">MNBD_GAMMA18-1072</name>
</gene>
<dbReference type="AlphaFoldDB" id="A0A3B0Z9P7"/>
<name>A0A3B0Z9P7_9ZZZZ</name>
<dbReference type="EMBL" id="UOFP01000073">
    <property type="protein sequence ID" value="VAW84913.1"/>
    <property type="molecule type" value="Genomic_DNA"/>
</dbReference>
<sequence>MDSPLVEASVSGKVLISKRFKLLIDKLELGCIIRPSNRETRTLFKKLIK</sequence>
<organism evidence="1">
    <name type="scientific">hydrothermal vent metagenome</name>
    <dbReference type="NCBI Taxonomy" id="652676"/>
    <lineage>
        <taxon>unclassified sequences</taxon>
        <taxon>metagenomes</taxon>
        <taxon>ecological metagenomes</taxon>
    </lineage>
</organism>
<proteinExistence type="predicted"/>
<accession>A0A3B0Z9P7</accession>